<keyword evidence="10" id="KW-0472">Membrane</keyword>
<feature type="compositionally biased region" description="Low complexity" evidence="15">
    <location>
        <begin position="491"/>
        <end position="506"/>
    </location>
</feature>
<name>A0ABD0XKF4_UMBPY</name>
<evidence type="ECO:0000256" key="3">
    <source>
        <dbReference type="ARBA" id="ARBA00022588"/>
    </source>
</evidence>
<dbReference type="InterPro" id="IPR035897">
    <property type="entry name" value="Toll_tir_struct_dom_sf"/>
</dbReference>
<keyword evidence="7" id="KW-0677">Repeat</keyword>
<dbReference type="PROSITE" id="PS51450">
    <property type="entry name" value="LRR"/>
    <property type="match status" value="1"/>
</dbReference>
<accession>A0ABD0XKF4</accession>
<reference evidence="17 18" key="1">
    <citation type="submission" date="2024-06" db="EMBL/GenBank/DDBJ databases">
        <authorList>
            <person name="Pan Q."/>
            <person name="Wen M."/>
            <person name="Jouanno E."/>
            <person name="Zahm M."/>
            <person name="Klopp C."/>
            <person name="Cabau C."/>
            <person name="Louis A."/>
            <person name="Berthelot C."/>
            <person name="Parey E."/>
            <person name="Roest Crollius H."/>
            <person name="Montfort J."/>
            <person name="Robinson-Rechavi M."/>
            <person name="Bouchez O."/>
            <person name="Lampietro C."/>
            <person name="Lopez Roques C."/>
            <person name="Donnadieu C."/>
            <person name="Postlethwait J."/>
            <person name="Bobe J."/>
            <person name="Verreycken H."/>
            <person name="Guiguen Y."/>
        </authorList>
    </citation>
    <scope>NUCLEOTIDE SEQUENCE [LARGE SCALE GENOMIC DNA]</scope>
    <source>
        <strain evidence="17">Up_M1</strain>
        <tissue evidence="17">Testis</tissue>
    </source>
</reference>
<proteinExistence type="inferred from homology"/>
<feature type="region of interest" description="Disordered" evidence="15">
    <location>
        <begin position="122"/>
        <end position="141"/>
    </location>
</feature>
<feature type="coiled-coil region" evidence="14">
    <location>
        <begin position="402"/>
        <end position="473"/>
    </location>
</feature>
<dbReference type="Pfam" id="PF01582">
    <property type="entry name" value="TIR"/>
    <property type="match status" value="1"/>
</dbReference>
<comment type="subcellular location">
    <subcellularLocation>
        <location evidence="1">Membrane</location>
        <topology evidence="1">Single-pass type I membrane protein</topology>
    </subcellularLocation>
</comment>
<evidence type="ECO:0000256" key="7">
    <source>
        <dbReference type="ARBA" id="ARBA00022737"/>
    </source>
</evidence>
<evidence type="ECO:0000313" key="18">
    <source>
        <dbReference type="Proteomes" id="UP001557470"/>
    </source>
</evidence>
<dbReference type="GO" id="GO:0045087">
    <property type="term" value="P:innate immune response"/>
    <property type="evidence" value="ECO:0007669"/>
    <property type="project" value="UniProtKB-KW"/>
</dbReference>
<keyword evidence="18" id="KW-1185">Reference proteome</keyword>
<dbReference type="Pfam" id="PF13855">
    <property type="entry name" value="LRR_8"/>
    <property type="match status" value="1"/>
</dbReference>
<dbReference type="SMART" id="SM00369">
    <property type="entry name" value="LRR_TYP"/>
    <property type="match status" value="9"/>
</dbReference>
<feature type="compositionally biased region" description="Basic and acidic residues" evidence="15">
    <location>
        <begin position="571"/>
        <end position="648"/>
    </location>
</feature>
<dbReference type="GO" id="GO:0006954">
    <property type="term" value="P:inflammatory response"/>
    <property type="evidence" value="ECO:0007669"/>
    <property type="project" value="UniProtKB-KW"/>
</dbReference>
<evidence type="ECO:0000256" key="8">
    <source>
        <dbReference type="ARBA" id="ARBA00022859"/>
    </source>
</evidence>
<comment type="caution">
    <text evidence="17">The sequence shown here is derived from an EMBL/GenBank/DDBJ whole genome shotgun (WGS) entry which is preliminary data.</text>
</comment>
<dbReference type="GO" id="GO:0016020">
    <property type="term" value="C:membrane"/>
    <property type="evidence" value="ECO:0007669"/>
    <property type="project" value="UniProtKB-SubCell"/>
</dbReference>
<dbReference type="InterPro" id="IPR001611">
    <property type="entry name" value="Leu-rich_rpt"/>
</dbReference>
<dbReference type="SUPFAM" id="SSF52200">
    <property type="entry name" value="Toll/Interleukin receptor TIR domain"/>
    <property type="match status" value="1"/>
</dbReference>
<feature type="domain" description="TIR" evidence="16">
    <location>
        <begin position="1726"/>
        <end position="1869"/>
    </location>
</feature>
<feature type="compositionally biased region" description="Basic and acidic residues" evidence="15">
    <location>
        <begin position="718"/>
        <end position="729"/>
    </location>
</feature>
<dbReference type="PANTHER" id="PTHR24365">
    <property type="entry name" value="TOLL-LIKE RECEPTOR"/>
    <property type="match status" value="1"/>
</dbReference>
<evidence type="ECO:0000256" key="14">
    <source>
        <dbReference type="SAM" id="Coils"/>
    </source>
</evidence>
<evidence type="ECO:0000256" key="12">
    <source>
        <dbReference type="ARBA" id="ARBA00023180"/>
    </source>
</evidence>
<sequence length="1884" mass="213488">MHPQRPLPQAMPSSLGQNLRDMAMGLGRGKNFLGGNIAYGFIQSLKECLYFLLCCCYDEKSIMLSDKKSNLFRVAVQNQQGEMSDSSGVAQTNNWTVLTPENAESLTSEEGMKRREDTLSHAATDTLTESRPSDVPESPVGCHSVKAEQAFWETNPEQGQVHNPNLPSAQNASDHLLHFTVTSCLGPEAHGQSDAFPETPAPPSPDSDSFSESYTQVSSTPDLEAPASLLIAESLENAGLQEEEGHVQDVHCDKGLVQKEEDSELVVRKQADSHLEYKVVEEEQGEEGSGLRRRRRSLIGALDRNGGEEEEVFRAPLQREDGDMSLSLNKCILGAVILLGLGTIFFSGVFMEMGDEGTNETMETRDTEGLEKQEWVNPDVPPSPVETRSTDPLNQLAEDPQVAVLQAKLLAQEEELKVAQKQAEEGEKERVKRKEVEKEIGRLRREIASLPVLQKENEKLKTELESVVVLQKELETLRTTVAELSLITARGGAPPVGSASVSPPSDQSEDDSQSAAGPVETEAEEPGVKKKTETKEKDGKTVQSKEWKKKEEKTQWKEGEKKDRKKGRYDHKKEGKELKGKEAKRDWKKTDEWKEDGSGRAGENRARRHMVEVKTEKTERKEEKDWRNGKPERWDDSKQWRRKEKDKNGGNIGKDQWKGEKERKRGQEDYRGGVKGWKERGDKQNWKGETDQRKKDSRKDGIKERKEERSGKASGKPKWSETKEKEHRQPYSGAGQKEPGKSSLQNQRPAPLEQHDYWSQQRQRLQRHLHTPTHCSSVGACAQAEAMLPVTMPEFEALLLGYLDKAERFGVEATTREELRKLTKEFFKDGVFVHDKMSFREFVEDVDDMLEDMVAGEEDEDMEEEMDGFEEDAMRKFSMPGGREKKWKKDDDASEVVNSLAAYNIVSFHTDKNSRMNWKMWVWQPGLCVLLLCVCAKVTGVIRRLCSCYEEDVYVQMDIRKVSFKPGLGPYAECKDITDLRSGLDEVYPDVRSLHVYHSDRTLSADSFSHIPLLEFLHMEGPDLTKVSFGAFSGLSKLRFLNLIFSAFYGRPLSVSLEPGIFQGLASLEELTLMGISLALASPGLLDPLVGLRLLSVSQAGETDLGILFCLLSPGMEKLETLKLTDSQLQYIQNQGCSGSHSWPAVVLSRIQNLDLSGNPVVHVEPGSLSVFQNLSSLSVSLVDVEVGMLRRSGLNTVPYVQLHSYTPRQFRPNMSELCSLVVKHQVESLDLSLAVVSGITAEVMKGCGPGLRRLSIIQGPLPGLDLGFWTGISQLESLTFSLVRLTNASFCSAGGGKMWNLKSLNLGDNLLTEIQTEQFSCMPLLERLTMCSNNISFLADQAFQGIPLLRYLDLTINHIPILRKNDFECLPALEVLLLDQNKISEGISDGVFRRQHHLQILSLGVIDIMYELHLNKLFVDFPSKLQHLVIDTGPGTNLFVGNITAPKVPMVLELRATLMIQTNECKNNLFPMVRELKVGGRSRFACNEDFMALYFTNLESLEYSANPEKVDISYTTINQLRKLKRLKLTDLNFSKHTDPSVTFRNLTELRSLVLINCRLNFLTRSMFTDLVSLRLLRLYSESPLVLLEGVFLPLGSLSMLVFDHVDFRCDCSNGWLLDWAEKSSKTQVVLLQNQQCVWHYQRLNFLATMERLCQTEEDFVSYTSTASMVCTILCAALGYRFLRWPCVVLFFRVRGWAEHHLGRRWRRKRRTGMEEEDLLEREEEVRYDAFVSFSSRDEAWVLGVMAPKLEAEGEPRLRLCLHHRDFEVGKGIVDNIAEGIYSSRRTVCVLTRRYLRSDWCGLEMRMATHRLLSEQSHRLILIFLDHISPFELSAFHRLAKLTRTRTYLDWPQDEDERIRFWERLRRNIAERAADELGDPPETS</sequence>
<dbReference type="Proteomes" id="UP001557470">
    <property type="component" value="Unassembled WGS sequence"/>
</dbReference>
<evidence type="ECO:0000256" key="13">
    <source>
        <dbReference type="ARBA" id="ARBA00023198"/>
    </source>
</evidence>
<keyword evidence="14" id="KW-0175">Coiled coil</keyword>
<evidence type="ECO:0000256" key="10">
    <source>
        <dbReference type="ARBA" id="ARBA00023136"/>
    </source>
</evidence>
<keyword evidence="6" id="KW-0732">Signal</keyword>
<keyword evidence="9" id="KW-1133">Transmembrane helix</keyword>
<evidence type="ECO:0000259" key="16">
    <source>
        <dbReference type="PROSITE" id="PS50104"/>
    </source>
</evidence>
<evidence type="ECO:0000313" key="17">
    <source>
        <dbReference type="EMBL" id="KAL0985253.1"/>
    </source>
</evidence>
<feature type="region of interest" description="Disordered" evidence="15">
    <location>
        <begin position="487"/>
        <end position="751"/>
    </location>
</feature>
<dbReference type="SUPFAM" id="SSF52058">
    <property type="entry name" value="L domain-like"/>
    <property type="match status" value="2"/>
</dbReference>
<evidence type="ECO:0000256" key="11">
    <source>
        <dbReference type="ARBA" id="ARBA00023170"/>
    </source>
</evidence>
<keyword evidence="3" id="KW-0399">Innate immunity</keyword>
<keyword evidence="12" id="KW-0325">Glycoprotein</keyword>
<protein>
    <recommendedName>
        <fullName evidence="16">TIR domain-containing protein</fullName>
    </recommendedName>
</protein>
<dbReference type="FunFam" id="3.40.50.10140:FF:000001">
    <property type="entry name" value="Toll-like receptor 2"/>
    <property type="match status" value="1"/>
</dbReference>
<feature type="region of interest" description="Disordered" evidence="15">
    <location>
        <begin position="188"/>
        <end position="221"/>
    </location>
</feature>
<evidence type="ECO:0000256" key="1">
    <source>
        <dbReference type="ARBA" id="ARBA00004479"/>
    </source>
</evidence>
<evidence type="ECO:0000256" key="2">
    <source>
        <dbReference type="ARBA" id="ARBA00009634"/>
    </source>
</evidence>
<feature type="compositionally biased region" description="Basic and acidic residues" evidence="15">
    <location>
        <begin position="526"/>
        <end position="562"/>
    </location>
</feature>
<dbReference type="EMBL" id="JAGEUA010000004">
    <property type="protein sequence ID" value="KAL0985253.1"/>
    <property type="molecule type" value="Genomic_DNA"/>
</dbReference>
<evidence type="ECO:0000256" key="9">
    <source>
        <dbReference type="ARBA" id="ARBA00022989"/>
    </source>
</evidence>
<evidence type="ECO:0000256" key="4">
    <source>
        <dbReference type="ARBA" id="ARBA00022614"/>
    </source>
</evidence>
<comment type="similarity">
    <text evidence="2">Belongs to the Toll-like receptor family.</text>
</comment>
<dbReference type="InterPro" id="IPR003591">
    <property type="entry name" value="Leu-rich_rpt_typical-subtyp"/>
</dbReference>
<dbReference type="SMART" id="SM00255">
    <property type="entry name" value="TIR"/>
    <property type="match status" value="1"/>
</dbReference>
<keyword evidence="4" id="KW-0433">Leucine-rich repeat</keyword>
<dbReference type="Gene3D" id="3.80.10.10">
    <property type="entry name" value="Ribonuclease Inhibitor"/>
    <property type="match status" value="3"/>
</dbReference>
<dbReference type="PRINTS" id="PR01537">
    <property type="entry name" value="INTRLKN1R1F"/>
</dbReference>
<feature type="compositionally biased region" description="Basic and acidic residues" evidence="15">
    <location>
        <begin position="655"/>
        <end position="711"/>
    </location>
</feature>
<dbReference type="Gene3D" id="3.40.50.10140">
    <property type="entry name" value="Toll/interleukin-1 receptor homology (TIR) domain"/>
    <property type="match status" value="1"/>
</dbReference>
<evidence type="ECO:0000256" key="5">
    <source>
        <dbReference type="ARBA" id="ARBA00022692"/>
    </source>
</evidence>
<evidence type="ECO:0000256" key="6">
    <source>
        <dbReference type="ARBA" id="ARBA00022729"/>
    </source>
</evidence>
<dbReference type="InterPro" id="IPR000157">
    <property type="entry name" value="TIR_dom"/>
</dbReference>
<keyword evidence="5" id="KW-0812">Transmembrane</keyword>
<gene>
    <name evidence="17" type="ORF">UPYG_G00154620</name>
</gene>
<dbReference type="InterPro" id="IPR032675">
    <property type="entry name" value="LRR_dom_sf"/>
</dbReference>
<keyword evidence="13" id="KW-0395">Inflammatory response</keyword>
<keyword evidence="8" id="KW-0391">Immunity</keyword>
<dbReference type="PROSITE" id="PS50104">
    <property type="entry name" value="TIR"/>
    <property type="match status" value="1"/>
</dbReference>
<evidence type="ECO:0000256" key="15">
    <source>
        <dbReference type="SAM" id="MobiDB-lite"/>
    </source>
</evidence>
<organism evidence="17 18">
    <name type="scientific">Umbra pygmaea</name>
    <name type="common">Eastern mudminnow</name>
    <dbReference type="NCBI Taxonomy" id="75934"/>
    <lineage>
        <taxon>Eukaryota</taxon>
        <taxon>Metazoa</taxon>
        <taxon>Chordata</taxon>
        <taxon>Craniata</taxon>
        <taxon>Vertebrata</taxon>
        <taxon>Euteleostomi</taxon>
        <taxon>Actinopterygii</taxon>
        <taxon>Neopterygii</taxon>
        <taxon>Teleostei</taxon>
        <taxon>Protacanthopterygii</taxon>
        <taxon>Esociformes</taxon>
        <taxon>Umbridae</taxon>
        <taxon>Umbra</taxon>
    </lineage>
</organism>
<dbReference type="PANTHER" id="PTHR24365:SF522">
    <property type="entry name" value="LOW QUALITY PROTEIN: TOLL-LIKE RECEPTOR 13-RELATED"/>
    <property type="match status" value="1"/>
</dbReference>
<keyword evidence="11" id="KW-0675">Receptor</keyword>